<dbReference type="InterPro" id="IPR025547">
    <property type="entry name" value="YtzH"/>
</dbReference>
<dbReference type="STRING" id="1196324.A374_09723"/>
<proteinExistence type="predicted"/>
<dbReference type="Pfam" id="PF14165">
    <property type="entry name" value="YtzH"/>
    <property type="match status" value="1"/>
</dbReference>
<evidence type="ECO:0000313" key="2">
    <source>
        <dbReference type="Proteomes" id="UP000004080"/>
    </source>
</evidence>
<dbReference type="Proteomes" id="UP000004080">
    <property type="component" value="Unassembled WGS sequence"/>
</dbReference>
<protein>
    <recommendedName>
        <fullName evidence="3">YtzH-like protein</fullName>
    </recommendedName>
</protein>
<comment type="caution">
    <text evidence="1">The sequence shown here is derived from an EMBL/GenBank/DDBJ whole genome shotgun (WGS) entry which is preliminary data.</text>
</comment>
<evidence type="ECO:0008006" key="3">
    <source>
        <dbReference type="Google" id="ProtNLM"/>
    </source>
</evidence>
<evidence type="ECO:0000313" key="1">
    <source>
        <dbReference type="EMBL" id="EIT85506.1"/>
    </source>
</evidence>
<dbReference type="PATRIC" id="fig|1196324.3.peg.1984"/>
<sequence length="93" mass="10503">MPLDYTHQMTILRDILQDHHTDCNGTASECAQLERLAAQLIAQESISSDVKDALSYITTYSHDGSTHQNLSQHITDHKEHIENWLQTIDGTSL</sequence>
<keyword evidence="2" id="KW-1185">Reference proteome</keyword>
<reference evidence="1 2" key="1">
    <citation type="journal article" date="2012" name="J. Bacteriol.">
        <title>Genome of Bacillus macauensis ZFHKF-1, a Long-Chain-Forming Bacterium.</title>
        <authorList>
            <person name="Cai L."/>
            <person name="Zhang T."/>
        </authorList>
    </citation>
    <scope>NUCLEOTIDE SEQUENCE [LARGE SCALE GENOMIC DNA]</scope>
    <source>
        <strain evidence="1 2">ZFHKF-1</strain>
    </source>
</reference>
<dbReference type="AlphaFoldDB" id="I8J1A7"/>
<name>I8J1A7_9BACL</name>
<dbReference type="EMBL" id="AKKV01000025">
    <property type="protein sequence ID" value="EIT85506.1"/>
    <property type="molecule type" value="Genomic_DNA"/>
</dbReference>
<organism evidence="1 2">
    <name type="scientific">Fictibacillus macauensis ZFHKF-1</name>
    <dbReference type="NCBI Taxonomy" id="1196324"/>
    <lineage>
        <taxon>Bacteria</taxon>
        <taxon>Bacillati</taxon>
        <taxon>Bacillota</taxon>
        <taxon>Bacilli</taxon>
        <taxon>Bacillales</taxon>
        <taxon>Fictibacillaceae</taxon>
        <taxon>Fictibacillus</taxon>
    </lineage>
</organism>
<accession>I8J1A7</accession>
<dbReference type="eggNOG" id="ENOG5032YZY">
    <property type="taxonomic scope" value="Bacteria"/>
</dbReference>
<gene>
    <name evidence="1" type="ORF">A374_09723</name>
</gene>